<keyword evidence="3" id="KW-0963">Cytoplasm</keyword>
<dbReference type="PROSITE" id="PS00107">
    <property type="entry name" value="PROTEIN_KINASE_ATP"/>
    <property type="match status" value="1"/>
</dbReference>
<evidence type="ECO:0000256" key="10">
    <source>
        <dbReference type="ARBA" id="ARBA00047899"/>
    </source>
</evidence>
<evidence type="ECO:0000313" key="18">
    <source>
        <dbReference type="Proteomes" id="UP001161247"/>
    </source>
</evidence>
<comment type="subunit">
    <text evidence="12">Interacts with ARAC5 and ARAC10.</text>
</comment>
<dbReference type="GO" id="GO:0005524">
    <property type="term" value="F:ATP binding"/>
    <property type="evidence" value="ECO:0007669"/>
    <property type="project" value="UniProtKB-UniRule"/>
</dbReference>
<feature type="binding site" evidence="13">
    <location>
        <position position="154"/>
    </location>
    <ligand>
        <name>ATP</name>
        <dbReference type="ChEBI" id="CHEBI:30616"/>
    </ligand>
</feature>
<organism evidence="17 18">
    <name type="scientific">Oldenlandia corymbosa var. corymbosa</name>
    <dbReference type="NCBI Taxonomy" id="529605"/>
    <lineage>
        <taxon>Eukaryota</taxon>
        <taxon>Viridiplantae</taxon>
        <taxon>Streptophyta</taxon>
        <taxon>Embryophyta</taxon>
        <taxon>Tracheophyta</taxon>
        <taxon>Spermatophyta</taxon>
        <taxon>Magnoliopsida</taxon>
        <taxon>eudicotyledons</taxon>
        <taxon>Gunneridae</taxon>
        <taxon>Pentapetalae</taxon>
        <taxon>asterids</taxon>
        <taxon>lamiids</taxon>
        <taxon>Gentianales</taxon>
        <taxon>Rubiaceae</taxon>
        <taxon>Rubioideae</taxon>
        <taxon>Spermacoceae</taxon>
        <taxon>Hedyotis-Oldenlandia complex</taxon>
        <taxon>Oldenlandia</taxon>
    </lineage>
</organism>
<sequence>MEKNQKENMCSPDTVLEDFLRNVESSETDSSSSKASTSGSEISRDPKPYSSRWADFMSIFKMKSKRQLGSTLHPLKLTKRFSSSMREEISRDQDQHPIILDSTLNYFKPQWKNFSLSDLQIATRNFSQECVIGKGGYAEVFRGTLRDGQLVAIKRLTRGSMEERTADFLSELGIMAHINHPNTAKMIGYGVEGGFFLVLELSPHGSLASLLHSCKEKLKWNIRYRIAIGIARGLLYLHEGCQRRIIHRDIKAANILLTEDFDPQICDFGLAKWLPRQWTHLTVSNFEGTFGYLAPEFLMHGIVDEKTDIFAFGVLLLELITGRRALDYSQETQQSLVMWAKPLLKKNRISELIDPSLAEYDPVEMNLMILVAFLCVQESSIRRPRMSQVLLLLRGNCGSLELVSKAGRHHCRNRDDVYIAAKMRDNESKIETFSILNSGISFVTKEFL</sequence>
<dbReference type="PROSITE" id="PS00108">
    <property type="entry name" value="PROTEIN_KINASE_ST"/>
    <property type="match status" value="1"/>
</dbReference>
<evidence type="ECO:0000256" key="14">
    <source>
        <dbReference type="RuleBase" id="RU000304"/>
    </source>
</evidence>
<evidence type="ECO:0000256" key="7">
    <source>
        <dbReference type="ARBA" id="ARBA00022741"/>
    </source>
</evidence>
<keyword evidence="7 13" id="KW-0547">Nucleotide-binding</keyword>
<keyword evidence="5" id="KW-0597">Phosphoprotein</keyword>
<gene>
    <name evidence="17" type="ORF">OLC1_LOCUS16128</name>
</gene>
<dbReference type="InterPro" id="IPR011009">
    <property type="entry name" value="Kinase-like_dom_sf"/>
</dbReference>
<dbReference type="PANTHER" id="PTHR47987:SF12">
    <property type="entry name" value="PROTEIN KINASE FAMILY PROTEIN"/>
    <property type="match status" value="1"/>
</dbReference>
<evidence type="ECO:0000256" key="9">
    <source>
        <dbReference type="ARBA" id="ARBA00022840"/>
    </source>
</evidence>
<dbReference type="Gene3D" id="1.10.510.10">
    <property type="entry name" value="Transferase(Phosphotransferase) domain 1"/>
    <property type="match status" value="1"/>
</dbReference>
<feature type="region of interest" description="Disordered" evidence="15">
    <location>
        <begin position="1"/>
        <end position="46"/>
    </location>
</feature>
<evidence type="ECO:0000256" key="13">
    <source>
        <dbReference type="PROSITE-ProRule" id="PRU10141"/>
    </source>
</evidence>
<dbReference type="PROSITE" id="PS50011">
    <property type="entry name" value="PROTEIN_KINASE_DOM"/>
    <property type="match status" value="1"/>
</dbReference>
<dbReference type="Proteomes" id="UP001161247">
    <property type="component" value="Chromosome 5"/>
</dbReference>
<dbReference type="GO" id="GO:0004674">
    <property type="term" value="F:protein serine/threonine kinase activity"/>
    <property type="evidence" value="ECO:0007669"/>
    <property type="project" value="UniProtKB-KW"/>
</dbReference>
<keyword evidence="4 14" id="KW-0723">Serine/threonine-protein kinase</keyword>
<dbReference type="AlphaFoldDB" id="A0AAV1DLN7"/>
<evidence type="ECO:0000256" key="3">
    <source>
        <dbReference type="ARBA" id="ARBA00022490"/>
    </source>
</evidence>
<keyword evidence="9 13" id="KW-0067">ATP-binding</keyword>
<dbReference type="FunFam" id="3.30.200.20:FF:000389">
    <property type="entry name" value="Receptor-like cytosolic serine/threonine-protein kinase RBK1"/>
    <property type="match status" value="1"/>
</dbReference>
<evidence type="ECO:0000256" key="5">
    <source>
        <dbReference type="ARBA" id="ARBA00022553"/>
    </source>
</evidence>
<dbReference type="InterPro" id="IPR017441">
    <property type="entry name" value="Protein_kinase_ATP_BS"/>
</dbReference>
<dbReference type="GO" id="GO:0051020">
    <property type="term" value="F:GTPase binding"/>
    <property type="evidence" value="ECO:0007669"/>
    <property type="project" value="UniProtKB-ARBA"/>
</dbReference>
<dbReference type="InterPro" id="IPR046958">
    <property type="entry name" value="RBK1/2/STUNTED"/>
</dbReference>
<dbReference type="Gene3D" id="3.30.200.20">
    <property type="entry name" value="Phosphorylase Kinase, domain 1"/>
    <property type="match status" value="1"/>
</dbReference>
<evidence type="ECO:0000256" key="2">
    <source>
        <dbReference type="ARBA" id="ARBA00012513"/>
    </source>
</evidence>
<evidence type="ECO:0000256" key="8">
    <source>
        <dbReference type="ARBA" id="ARBA00022777"/>
    </source>
</evidence>
<reference evidence="17" key="1">
    <citation type="submission" date="2023-03" db="EMBL/GenBank/DDBJ databases">
        <authorList>
            <person name="Julca I."/>
        </authorList>
    </citation>
    <scope>NUCLEOTIDE SEQUENCE</scope>
</reference>
<evidence type="ECO:0000256" key="11">
    <source>
        <dbReference type="ARBA" id="ARBA00048679"/>
    </source>
</evidence>
<dbReference type="SUPFAM" id="SSF56112">
    <property type="entry name" value="Protein kinase-like (PK-like)"/>
    <property type="match status" value="1"/>
</dbReference>
<keyword evidence="6" id="KW-0808">Transferase</keyword>
<evidence type="ECO:0000259" key="16">
    <source>
        <dbReference type="PROSITE" id="PS50011"/>
    </source>
</evidence>
<dbReference type="SMART" id="SM00220">
    <property type="entry name" value="S_TKc"/>
    <property type="match status" value="1"/>
</dbReference>
<feature type="compositionally biased region" description="Low complexity" evidence="15">
    <location>
        <begin position="28"/>
        <end position="41"/>
    </location>
</feature>
<comment type="similarity">
    <text evidence="14">Belongs to the protein kinase superfamily.</text>
</comment>
<accession>A0AAV1DLN7</accession>
<keyword evidence="8" id="KW-0418">Kinase</keyword>
<dbReference type="InterPro" id="IPR001245">
    <property type="entry name" value="Ser-Thr/Tyr_kinase_cat_dom"/>
</dbReference>
<dbReference type="EC" id="2.7.11.1" evidence="2"/>
<evidence type="ECO:0000313" key="17">
    <source>
        <dbReference type="EMBL" id="CAI9107940.1"/>
    </source>
</evidence>
<dbReference type="FunFam" id="1.10.510.10:FF:000335">
    <property type="entry name" value="receptor-like cytosolic serine/threonine-protein kinase RBK2"/>
    <property type="match status" value="1"/>
</dbReference>
<dbReference type="EMBL" id="OX459122">
    <property type="protein sequence ID" value="CAI9107940.1"/>
    <property type="molecule type" value="Genomic_DNA"/>
</dbReference>
<dbReference type="InterPro" id="IPR008271">
    <property type="entry name" value="Ser/Thr_kinase_AS"/>
</dbReference>
<dbReference type="GO" id="GO:0005737">
    <property type="term" value="C:cytoplasm"/>
    <property type="evidence" value="ECO:0007669"/>
    <property type="project" value="UniProtKB-SubCell"/>
</dbReference>
<comment type="subcellular location">
    <subcellularLocation>
        <location evidence="1">Cytoplasm</location>
    </subcellularLocation>
</comment>
<name>A0AAV1DLN7_OLDCO</name>
<evidence type="ECO:0000256" key="15">
    <source>
        <dbReference type="SAM" id="MobiDB-lite"/>
    </source>
</evidence>
<evidence type="ECO:0000256" key="6">
    <source>
        <dbReference type="ARBA" id="ARBA00022679"/>
    </source>
</evidence>
<comment type="catalytic activity">
    <reaction evidence="10">
        <text>L-threonyl-[protein] + ATP = O-phospho-L-threonyl-[protein] + ADP + H(+)</text>
        <dbReference type="Rhea" id="RHEA:46608"/>
        <dbReference type="Rhea" id="RHEA-COMP:11060"/>
        <dbReference type="Rhea" id="RHEA-COMP:11605"/>
        <dbReference type="ChEBI" id="CHEBI:15378"/>
        <dbReference type="ChEBI" id="CHEBI:30013"/>
        <dbReference type="ChEBI" id="CHEBI:30616"/>
        <dbReference type="ChEBI" id="CHEBI:61977"/>
        <dbReference type="ChEBI" id="CHEBI:456216"/>
        <dbReference type="EC" id="2.7.11.1"/>
    </reaction>
</comment>
<evidence type="ECO:0000256" key="4">
    <source>
        <dbReference type="ARBA" id="ARBA00022527"/>
    </source>
</evidence>
<evidence type="ECO:0000256" key="12">
    <source>
        <dbReference type="ARBA" id="ARBA00063228"/>
    </source>
</evidence>
<protein>
    <recommendedName>
        <fullName evidence="2">non-specific serine/threonine protein kinase</fullName>
        <ecNumber evidence="2">2.7.11.1</ecNumber>
    </recommendedName>
</protein>
<comment type="catalytic activity">
    <reaction evidence="11">
        <text>L-seryl-[protein] + ATP = O-phospho-L-seryl-[protein] + ADP + H(+)</text>
        <dbReference type="Rhea" id="RHEA:17989"/>
        <dbReference type="Rhea" id="RHEA-COMP:9863"/>
        <dbReference type="Rhea" id="RHEA-COMP:11604"/>
        <dbReference type="ChEBI" id="CHEBI:15378"/>
        <dbReference type="ChEBI" id="CHEBI:29999"/>
        <dbReference type="ChEBI" id="CHEBI:30616"/>
        <dbReference type="ChEBI" id="CHEBI:83421"/>
        <dbReference type="ChEBI" id="CHEBI:456216"/>
        <dbReference type="EC" id="2.7.11.1"/>
    </reaction>
</comment>
<proteinExistence type="inferred from homology"/>
<dbReference type="Pfam" id="PF07714">
    <property type="entry name" value="PK_Tyr_Ser-Thr"/>
    <property type="match status" value="1"/>
</dbReference>
<evidence type="ECO:0000256" key="1">
    <source>
        <dbReference type="ARBA" id="ARBA00004496"/>
    </source>
</evidence>
<dbReference type="InterPro" id="IPR000719">
    <property type="entry name" value="Prot_kinase_dom"/>
</dbReference>
<feature type="domain" description="Protein kinase" evidence="16">
    <location>
        <begin position="126"/>
        <end position="403"/>
    </location>
</feature>
<keyword evidence="18" id="KW-1185">Reference proteome</keyword>
<dbReference type="PANTHER" id="PTHR47987">
    <property type="entry name" value="OS08G0249100 PROTEIN"/>
    <property type="match status" value="1"/>
</dbReference>